<gene>
    <name evidence="9" type="ORF">ACFOGP_24890</name>
</gene>
<dbReference type="RefSeq" id="WP_275634983.1">
    <property type="nucleotide sequence ID" value="NZ_JARGYD010000015.1"/>
</dbReference>
<keyword evidence="4" id="KW-0285">Flavoprotein</keyword>
<dbReference type="GO" id="GO:0004497">
    <property type="term" value="F:monooxygenase activity"/>
    <property type="evidence" value="ECO:0007669"/>
    <property type="project" value="UniProtKB-KW"/>
</dbReference>
<reference evidence="10" key="1">
    <citation type="journal article" date="2019" name="Int. J. Syst. Evol. Microbiol.">
        <title>The Global Catalogue of Microorganisms (GCM) 10K type strain sequencing project: providing services to taxonomists for standard genome sequencing and annotation.</title>
        <authorList>
            <consortium name="The Broad Institute Genomics Platform"/>
            <consortium name="The Broad Institute Genome Sequencing Center for Infectious Disease"/>
            <person name="Wu L."/>
            <person name="Ma J."/>
        </authorList>
    </citation>
    <scope>NUCLEOTIDE SEQUENCE [LARGE SCALE GENOMIC DNA]</scope>
    <source>
        <strain evidence="10">KCTC 52366</strain>
    </source>
</reference>
<dbReference type="InterPro" id="IPR018168">
    <property type="entry name" value="Ubi_Hdrlase_CS"/>
</dbReference>
<dbReference type="InterPro" id="IPR010971">
    <property type="entry name" value="UbiH/COQ6"/>
</dbReference>
<evidence type="ECO:0000256" key="2">
    <source>
        <dbReference type="ARBA" id="ARBA00004749"/>
    </source>
</evidence>
<evidence type="ECO:0000259" key="8">
    <source>
        <dbReference type="Pfam" id="PF01494"/>
    </source>
</evidence>
<feature type="domain" description="FAD-binding" evidence="8">
    <location>
        <begin position="2"/>
        <end position="339"/>
    </location>
</feature>
<dbReference type="Pfam" id="PF01494">
    <property type="entry name" value="FAD_binding_3"/>
    <property type="match status" value="1"/>
</dbReference>
<keyword evidence="5" id="KW-0274">FAD</keyword>
<evidence type="ECO:0000256" key="3">
    <source>
        <dbReference type="ARBA" id="ARBA00005349"/>
    </source>
</evidence>
<dbReference type="PROSITE" id="PS01304">
    <property type="entry name" value="UBIH"/>
    <property type="match status" value="1"/>
</dbReference>
<name>A0ABV7GXF8_9RHOB</name>
<dbReference type="PANTHER" id="PTHR43876">
    <property type="entry name" value="UBIQUINONE BIOSYNTHESIS MONOOXYGENASE COQ6, MITOCHONDRIAL"/>
    <property type="match status" value="1"/>
</dbReference>
<comment type="cofactor">
    <cofactor evidence="1">
        <name>FAD</name>
        <dbReference type="ChEBI" id="CHEBI:57692"/>
    </cofactor>
</comment>
<dbReference type="SUPFAM" id="SSF51905">
    <property type="entry name" value="FAD/NAD(P)-binding domain"/>
    <property type="match status" value="1"/>
</dbReference>
<dbReference type="InterPro" id="IPR036188">
    <property type="entry name" value="FAD/NAD-bd_sf"/>
</dbReference>
<evidence type="ECO:0000256" key="5">
    <source>
        <dbReference type="ARBA" id="ARBA00022827"/>
    </source>
</evidence>
<accession>A0ABV7GXF8</accession>
<dbReference type="Proteomes" id="UP001595632">
    <property type="component" value="Unassembled WGS sequence"/>
</dbReference>
<keyword evidence="6" id="KW-0560">Oxidoreductase</keyword>
<keyword evidence="10" id="KW-1185">Reference proteome</keyword>
<dbReference type="PANTHER" id="PTHR43876:SF7">
    <property type="entry name" value="UBIQUINONE BIOSYNTHESIS MONOOXYGENASE COQ6, MITOCHONDRIAL"/>
    <property type="match status" value="1"/>
</dbReference>
<comment type="caution">
    <text evidence="9">The sequence shown here is derived from an EMBL/GenBank/DDBJ whole genome shotgun (WGS) entry which is preliminary data.</text>
</comment>
<dbReference type="EMBL" id="JBHRTB010000010">
    <property type="protein sequence ID" value="MFC3145982.1"/>
    <property type="molecule type" value="Genomic_DNA"/>
</dbReference>
<organism evidence="9 10">
    <name type="scientific">Psychromarinibacter halotolerans</name>
    <dbReference type="NCBI Taxonomy" id="1775175"/>
    <lineage>
        <taxon>Bacteria</taxon>
        <taxon>Pseudomonadati</taxon>
        <taxon>Pseudomonadota</taxon>
        <taxon>Alphaproteobacteria</taxon>
        <taxon>Rhodobacterales</taxon>
        <taxon>Paracoccaceae</taxon>
        <taxon>Psychromarinibacter</taxon>
    </lineage>
</organism>
<evidence type="ECO:0000256" key="1">
    <source>
        <dbReference type="ARBA" id="ARBA00001974"/>
    </source>
</evidence>
<proteinExistence type="inferred from homology"/>
<evidence type="ECO:0000256" key="4">
    <source>
        <dbReference type="ARBA" id="ARBA00022630"/>
    </source>
</evidence>
<evidence type="ECO:0000256" key="6">
    <source>
        <dbReference type="ARBA" id="ARBA00023002"/>
    </source>
</evidence>
<dbReference type="NCBIfam" id="TIGR01988">
    <property type="entry name" value="Ubi-OHases"/>
    <property type="match status" value="1"/>
</dbReference>
<evidence type="ECO:0000313" key="10">
    <source>
        <dbReference type="Proteomes" id="UP001595632"/>
    </source>
</evidence>
<dbReference type="PRINTS" id="PR00420">
    <property type="entry name" value="RNGMNOXGNASE"/>
</dbReference>
<evidence type="ECO:0000313" key="9">
    <source>
        <dbReference type="EMBL" id="MFC3145982.1"/>
    </source>
</evidence>
<evidence type="ECO:0000256" key="7">
    <source>
        <dbReference type="ARBA" id="ARBA00023033"/>
    </source>
</evidence>
<comment type="pathway">
    <text evidence="2">Cofactor biosynthesis; ubiquinone biosynthesis.</text>
</comment>
<dbReference type="Gene3D" id="3.50.50.60">
    <property type="entry name" value="FAD/NAD(P)-binding domain"/>
    <property type="match status" value="2"/>
</dbReference>
<protein>
    <submittedName>
        <fullName evidence="9">FAD-dependent monooxygenase</fullName>
    </submittedName>
</protein>
<sequence>MDVILIGGGLNGPALALALARAGLSVTLVERLAPERRTDPDFDGRGYALAHASARLLDAVGAWGAVRDQAQAIDRVVVSDGRAGEGASPLALLFDGAEVEDYPVGWMIEDRYLRGAFQDAMDAEASITQITGVDVTGHEVGGSGVTVALSDGRSLQATLLVGADGVASQTAKRAGIGRMEWSYGQTSFACAIAHDLPHGGVAHQFFMPPGPLAILPLPGNRSSIVWTEAESTARRISALDDAGYLALLRPRVGDFLGDIRLEGKRFAYPVPLSIAHSFAAPRVGLIGDAAHRVHPLAGQGLNAGLKDVGALAEVLVDAYRRGEDIGGLDVLQRYEQWRRFDVATLALATDGINRLFSNDNPLLRLGRDIGLGLVNGLPGLRRTLMREAAGVTGDLPRLLRGLPL</sequence>
<comment type="similarity">
    <text evidence="3">Belongs to the UbiH/COQ6 family.</text>
</comment>
<keyword evidence="7 9" id="KW-0503">Monooxygenase</keyword>
<dbReference type="InterPro" id="IPR002938">
    <property type="entry name" value="FAD-bd"/>
</dbReference>
<dbReference type="InterPro" id="IPR051205">
    <property type="entry name" value="UbiH/COQ6_monooxygenase"/>
</dbReference>